<proteinExistence type="predicted"/>
<comment type="caution">
    <text evidence="1">The sequence shown here is derived from an EMBL/GenBank/DDBJ whole genome shotgun (WGS) entry which is preliminary data.</text>
</comment>
<accession>A0ABV9MXC6</accession>
<gene>
    <name evidence="1" type="ORF">ACFO5I_13215</name>
</gene>
<organism evidence="1 2">
    <name type="scientific">Enterococcus lemanii</name>
    <dbReference type="NCBI Taxonomy" id="1159752"/>
    <lineage>
        <taxon>Bacteria</taxon>
        <taxon>Bacillati</taxon>
        <taxon>Bacillota</taxon>
        <taxon>Bacilli</taxon>
        <taxon>Lactobacillales</taxon>
        <taxon>Enterococcaceae</taxon>
        <taxon>Enterococcus</taxon>
    </lineage>
</organism>
<reference evidence="2" key="1">
    <citation type="journal article" date="2019" name="Int. J. Syst. Evol. Microbiol.">
        <title>The Global Catalogue of Microorganisms (GCM) 10K type strain sequencing project: providing services to taxonomists for standard genome sequencing and annotation.</title>
        <authorList>
            <consortium name="The Broad Institute Genomics Platform"/>
            <consortium name="The Broad Institute Genome Sequencing Center for Infectious Disease"/>
            <person name="Wu L."/>
            <person name="Ma J."/>
        </authorList>
    </citation>
    <scope>NUCLEOTIDE SEQUENCE [LARGE SCALE GENOMIC DNA]</scope>
    <source>
        <strain evidence="2">CGMCC 1.19032</strain>
    </source>
</reference>
<keyword evidence="2" id="KW-1185">Reference proteome</keyword>
<dbReference type="RefSeq" id="WP_379962549.1">
    <property type="nucleotide sequence ID" value="NZ_JBHSGS010000079.1"/>
</dbReference>
<dbReference type="EMBL" id="JBHSGS010000079">
    <property type="protein sequence ID" value="MFC4720681.1"/>
    <property type="molecule type" value="Genomic_DNA"/>
</dbReference>
<evidence type="ECO:0000313" key="2">
    <source>
        <dbReference type="Proteomes" id="UP001595969"/>
    </source>
</evidence>
<sequence length="167" mass="19524">GSSSSSSLYLSGYFKNWNVWRFDPVLGDTNNIRNMAHNIDMILNQAKNSFAALELNESKIVSELYFIRDEHLGWINKLWDWETTGRARVNNLWTWSSTVDSKNATQDGYINQLWDWQTTGRTRVNSLWDWSIDVAGILKRQDETLSKIKVTDDEQTSYINGLWSWSY</sequence>
<dbReference type="Proteomes" id="UP001595969">
    <property type="component" value="Unassembled WGS sequence"/>
</dbReference>
<feature type="non-terminal residue" evidence="1">
    <location>
        <position position="167"/>
    </location>
</feature>
<evidence type="ECO:0000313" key="1">
    <source>
        <dbReference type="EMBL" id="MFC4720681.1"/>
    </source>
</evidence>
<feature type="non-terminal residue" evidence="1">
    <location>
        <position position="1"/>
    </location>
</feature>
<name>A0ABV9MXC6_9ENTE</name>
<protein>
    <submittedName>
        <fullName evidence="1">Uncharacterized protein</fullName>
    </submittedName>
</protein>